<dbReference type="STRING" id="1533.SAMN05443638_11659"/>
<dbReference type="Gene3D" id="2.40.40.10">
    <property type="entry name" value="RlpA-like domain"/>
    <property type="match status" value="1"/>
</dbReference>
<keyword evidence="7" id="KW-1185">Reference proteome</keyword>
<evidence type="ECO:0000259" key="5">
    <source>
        <dbReference type="Pfam" id="PF24568"/>
    </source>
</evidence>
<dbReference type="EMBL" id="FQVM01000016">
    <property type="protein sequence ID" value="SHE89780.1"/>
    <property type="molecule type" value="Genomic_DNA"/>
</dbReference>
<evidence type="ECO:0000313" key="7">
    <source>
        <dbReference type="Proteomes" id="UP000184035"/>
    </source>
</evidence>
<sequence length="392" mass="43057">MRKKAISTIIAMALTFGTSYKALAAPNDSMNENKAKYQQLNSEIVSLNSQISDLDNQIGDLNSKLDENNDNIRKVKGEIDSNEAKLQKTKEELEKEQETFSKRVRAIYKSNSSTEYLSILLTSKSFSDFLSRANAVNKIISLDKKLINEINEKKEILDDTIEKLNSQEKELQDLKKSTEDDISKIKEKKAEQKKYLDELNAQKDQVASIIEANESELIAKSVSIINDSQDISAIKEAIKTLKDLLPQITTDSVKNKAQSAISNGNDKISSMSAVAKVETGSRGNTSSIQNGPGNYKKTLTMQATAYSGGTLTATGSKPVRNPGGISTIAVDPRVIPLGTKVYVERYGMAIATDTGGAIKGNIIDLYMNSHSECIAWGRQNVTVNIIAYPGEW</sequence>
<dbReference type="InterPro" id="IPR036908">
    <property type="entry name" value="RlpA-like_sf"/>
</dbReference>
<dbReference type="InterPro" id="IPR010611">
    <property type="entry name" value="3D_dom"/>
</dbReference>
<accession>A0A1M4X8G1</accession>
<dbReference type="RefSeq" id="WP_072896453.1">
    <property type="nucleotide sequence ID" value="NZ_FQVM01000016.1"/>
</dbReference>
<dbReference type="Pfam" id="PF06725">
    <property type="entry name" value="3D"/>
    <property type="match status" value="1"/>
</dbReference>
<dbReference type="SUPFAM" id="SSF50685">
    <property type="entry name" value="Barwin-like endoglucanases"/>
    <property type="match status" value="1"/>
</dbReference>
<evidence type="ECO:0000313" key="6">
    <source>
        <dbReference type="EMBL" id="SHE89780.1"/>
    </source>
</evidence>
<feature type="signal peptide" evidence="3">
    <location>
        <begin position="1"/>
        <end position="24"/>
    </location>
</feature>
<dbReference type="Gene3D" id="6.10.250.3150">
    <property type="match status" value="1"/>
</dbReference>
<feature type="coiled-coil region" evidence="2">
    <location>
        <begin position="30"/>
        <end position="103"/>
    </location>
</feature>
<evidence type="ECO:0000256" key="2">
    <source>
        <dbReference type="SAM" id="Coils"/>
    </source>
</evidence>
<dbReference type="AlphaFoldDB" id="A0A1M4X8G1"/>
<keyword evidence="2" id="KW-0175">Coiled coil</keyword>
<name>A0A1M4X8G1_9CLOT</name>
<proteinExistence type="predicted"/>
<dbReference type="GO" id="GO:0009254">
    <property type="term" value="P:peptidoglycan turnover"/>
    <property type="evidence" value="ECO:0007669"/>
    <property type="project" value="InterPro"/>
</dbReference>
<dbReference type="GO" id="GO:0019867">
    <property type="term" value="C:outer membrane"/>
    <property type="evidence" value="ECO:0007669"/>
    <property type="project" value="InterPro"/>
</dbReference>
<dbReference type="GO" id="GO:0004553">
    <property type="term" value="F:hydrolase activity, hydrolyzing O-glycosyl compounds"/>
    <property type="evidence" value="ECO:0007669"/>
    <property type="project" value="InterPro"/>
</dbReference>
<feature type="domain" description="Peptidoglycan hydrolase PcsB coiled-coil" evidence="5">
    <location>
        <begin position="87"/>
        <end position="158"/>
    </location>
</feature>
<evidence type="ECO:0000256" key="3">
    <source>
        <dbReference type="SAM" id="SignalP"/>
    </source>
</evidence>
<feature type="chain" id="PRO_5012183387" evidence="3">
    <location>
        <begin position="25"/>
        <end position="392"/>
    </location>
</feature>
<gene>
    <name evidence="6" type="ORF">SAMN05443638_11659</name>
</gene>
<feature type="coiled-coil region" evidence="2">
    <location>
        <begin position="147"/>
        <end position="216"/>
    </location>
</feature>
<keyword evidence="1 3" id="KW-0732">Signal</keyword>
<feature type="domain" description="3D" evidence="4">
    <location>
        <begin position="326"/>
        <end position="386"/>
    </location>
</feature>
<dbReference type="Pfam" id="PF24568">
    <property type="entry name" value="CC_PcsB"/>
    <property type="match status" value="1"/>
</dbReference>
<dbReference type="InterPro" id="IPR051933">
    <property type="entry name" value="Resuscitation_pf_RpfB"/>
</dbReference>
<dbReference type="CDD" id="cd22786">
    <property type="entry name" value="DPBB_YuiC-like"/>
    <property type="match status" value="1"/>
</dbReference>
<reference evidence="6 7" key="1">
    <citation type="submission" date="2016-11" db="EMBL/GenBank/DDBJ databases">
        <authorList>
            <person name="Jaros S."/>
            <person name="Januszkiewicz K."/>
            <person name="Wedrychowicz H."/>
        </authorList>
    </citation>
    <scope>NUCLEOTIDE SEQUENCE [LARGE SCALE GENOMIC DNA]</scope>
    <source>
        <strain evidence="6 7">DSM 2631</strain>
    </source>
</reference>
<dbReference type="PANTHER" id="PTHR39160">
    <property type="entry name" value="CELL WALL-BINDING PROTEIN YOCH"/>
    <property type="match status" value="1"/>
</dbReference>
<evidence type="ECO:0000256" key="1">
    <source>
        <dbReference type="ARBA" id="ARBA00022729"/>
    </source>
</evidence>
<dbReference type="InterPro" id="IPR057309">
    <property type="entry name" value="PcsB_CC"/>
</dbReference>
<dbReference type="Proteomes" id="UP000184035">
    <property type="component" value="Unassembled WGS sequence"/>
</dbReference>
<dbReference type="PANTHER" id="PTHR39160:SF4">
    <property type="entry name" value="RESUSCITATION-PROMOTING FACTOR RPFB"/>
    <property type="match status" value="1"/>
</dbReference>
<dbReference type="SUPFAM" id="SSF90257">
    <property type="entry name" value="Myosin rod fragments"/>
    <property type="match status" value="1"/>
</dbReference>
<protein>
    <submittedName>
        <fullName evidence="6">3D (Asp-Asp-Asp) domain-containing protein</fullName>
    </submittedName>
</protein>
<organism evidence="6 7">
    <name type="scientific">Clostridium fallax</name>
    <dbReference type="NCBI Taxonomy" id="1533"/>
    <lineage>
        <taxon>Bacteria</taxon>
        <taxon>Bacillati</taxon>
        <taxon>Bacillota</taxon>
        <taxon>Clostridia</taxon>
        <taxon>Eubacteriales</taxon>
        <taxon>Clostridiaceae</taxon>
        <taxon>Clostridium</taxon>
    </lineage>
</organism>
<evidence type="ECO:0000259" key="4">
    <source>
        <dbReference type="Pfam" id="PF06725"/>
    </source>
</evidence>